<dbReference type="HOGENOM" id="CLU_3436881_0_0_1"/>
<protein>
    <submittedName>
        <fullName evidence="1">Uncharacterized protein</fullName>
    </submittedName>
</protein>
<evidence type="ECO:0000313" key="2">
    <source>
        <dbReference type="Proteomes" id="UP000015102"/>
    </source>
</evidence>
<accession>T1GEW2</accession>
<dbReference type="EnsemblMetazoa" id="MESCA001884-RA">
    <property type="protein sequence ID" value="MESCA001884-PA"/>
    <property type="gene ID" value="MESCA001884"/>
</dbReference>
<reference evidence="1" key="2">
    <citation type="submission" date="2015-06" db="UniProtKB">
        <authorList>
            <consortium name="EnsemblMetazoa"/>
        </authorList>
    </citation>
    <scope>IDENTIFICATION</scope>
</reference>
<organism evidence="1 2">
    <name type="scientific">Megaselia scalaris</name>
    <name type="common">Humpbacked fly</name>
    <name type="synonym">Phora scalaris</name>
    <dbReference type="NCBI Taxonomy" id="36166"/>
    <lineage>
        <taxon>Eukaryota</taxon>
        <taxon>Metazoa</taxon>
        <taxon>Ecdysozoa</taxon>
        <taxon>Arthropoda</taxon>
        <taxon>Hexapoda</taxon>
        <taxon>Insecta</taxon>
        <taxon>Pterygota</taxon>
        <taxon>Neoptera</taxon>
        <taxon>Endopterygota</taxon>
        <taxon>Diptera</taxon>
        <taxon>Brachycera</taxon>
        <taxon>Muscomorpha</taxon>
        <taxon>Platypezoidea</taxon>
        <taxon>Phoridae</taxon>
        <taxon>Megaseliini</taxon>
        <taxon>Megaselia</taxon>
    </lineage>
</organism>
<reference evidence="2" key="1">
    <citation type="submission" date="2013-02" db="EMBL/GenBank/DDBJ databases">
        <authorList>
            <person name="Hughes D."/>
        </authorList>
    </citation>
    <scope>NUCLEOTIDE SEQUENCE</scope>
    <source>
        <strain>Durham</strain>
        <strain evidence="2">NC isolate 2 -- Noor lab</strain>
    </source>
</reference>
<sequence>MLKSKKLSESLF</sequence>
<name>T1GEW2_MEGSC</name>
<dbReference type="Proteomes" id="UP000015102">
    <property type="component" value="Unassembled WGS sequence"/>
</dbReference>
<evidence type="ECO:0000313" key="1">
    <source>
        <dbReference type="EnsemblMetazoa" id="MESCA001884-PA"/>
    </source>
</evidence>
<keyword evidence="2" id="KW-1185">Reference proteome</keyword>
<dbReference type="EMBL" id="CAQQ02172814">
    <property type="status" value="NOT_ANNOTATED_CDS"/>
    <property type="molecule type" value="Genomic_DNA"/>
</dbReference>
<proteinExistence type="predicted"/>